<dbReference type="InterPro" id="IPR029063">
    <property type="entry name" value="SAM-dependent_MTases_sf"/>
</dbReference>
<feature type="signal peptide" evidence="1">
    <location>
        <begin position="1"/>
        <end position="25"/>
    </location>
</feature>
<protein>
    <recommendedName>
        <fullName evidence="2">Methyltransferase FkbM domain-containing protein</fullName>
    </recommendedName>
</protein>
<dbReference type="InterPro" id="IPR053202">
    <property type="entry name" value="EGF_Rcpt_Signaling_Reg"/>
</dbReference>
<dbReference type="Pfam" id="PF05050">
    <property type="entry name" value="Methyltransf_21"/>
    <property type="match status" value="1"/>
</dbReference>
<organism evidence="3 4">
    <name type="scientific">Orchesella dallaii</name>
    <dbReference type="NCBI Taxonomy" id="48710"/>
    <lineage>
        <taxon>Eukaryota</taxon>
        <taxon>Metazoa</taxon>
        <taxon>Ecdysozoa</taxon>
        <taxon>Arthropoda</taxon>
        <taxon>Hexapoda</taxon>
        <taxon>Collembola</taxon>
        <taxon>Entomobryomorpha</taxon>
        <taxon>Entomobryoidea</taxon>
        <taxon>Orchesellidae</taxon>
        <taxon>Orchesellinae</taxon>
        <taxon>Orchesella</taxon>
    </lineage>
</organism>
<proteinExistence type="predicted"/>
<dbReference type="SUPFAM" id="SSF53335">
    <property type="entry name" value="S-adenosyl-L-methionine-dependent methyltransferases"/>
    <property type="match status" value="1"/>
</dbReference>
<dbReference type="Gene3D" id="3.40.50.150">
    <property type="entry name" value="Vaccinia Virus protein VP39"/>
    <property type="match status" value="1"/>
</dbReference>
<dbReference type="Proteomes" id="UP001642540">
    <property type="component" value="Unassembled WGS sequence"/>
</dbReference>
<feature type="chain" id="PRO_5047437357" description="Methyltransferase FkbM domain-containing protein" evidence="1">
    <location>
        <begin position="26"/>
        <end position="336"/>
    </location>
</feature>
<evidence type="ECO:0000313" key="3">
    <source>
        <dbReference type="EMBL" id="CAL8097719.1"/>
    </source>
</evidence>
<dbReference type="PANTHER" id="PTHR34009">
    <property type="entry name" value="PROTEIN STAR"/>
    <property type="match status" value="1"/>
</dbReference>
<feature type="domain" description="Methyltransferase FkbM" evidence="2">
    <location>
        <begin position="152"/>
        <end position="322"/>
    </location>
</feature>
<reference evidence="3 4" key="1">
    <citation type="submission" date="2024-08" db="EMBL/GenBank/DDBJ databases">
        <authorList>
            <person name="Cucini C."/>
            <person name="Frati F."/>
        </authorList>
    </citation>
    <scope>NUCLEOTIDE SEQUENCE [LARGE SCALE GENOMIC DNA]</scope>
</reference>
<gene>
    <name evidence="3" type="ORF">ODALV1_LOCUS9719</name>
</gene>
<accession>A0ABP1QFA1</accession>
<dbReference type="InterPro" id="IPR006342">
    <property type="entry name" value="FkbM_mtfrase"/>
</dbReference>
<sequence>MKCKHVLILAVTFALAAVLFSAVNAITCRKNGVFKPTPAEEVECKMCHFYYCIFYPTLNVWFVYPQNCTRPPGVNATWNYTFSDTKSDQLAVAEANLLEYVKLNHLTPPSSRNVPYNLSNLYRNYDGHEDYHKVILSILRKHGMEQGFFVEAGALDGEYLSHSLDLEMKLGWKGLLVEASPSLIPQLKSKKRKSWIANVCLATSDMVRVDFLTKAVQNEAWMRGNGRIDPAEPGQNASMEKFEPWLHKSEGKIECFKLATLLKAINVDKVDLLVLDIEGHEYKVLESHSFKEIQIKIVTVETWVMPEKFELLSSLMFNQGYDLEYRSNTDAIFVLK</sequence>
<dbReference type="EMBL" id="CAXLJM020000030">
    <property type="protein sequence ID" value="CAL8097719.1"/>
    <property type="molecule type" value="Genomic_DNA"/>
</dbReference>
<keyword evidence="4" id="KW-1185">Reference proteome</keyword>
<comment type="caution">
    <text evidence="3">The sequence shown here is derived from an EMBL/GenBank/DDBJ whole genome shotgun (WGS) entry which is preliminary data.</text>
</comment>
<evidence type="ECO:0000256" key="1">
    <source>
        <dbReference type="SAM" id="SignalP"/>
    </source>
</evidence>
<keyword evidence="1" id="KW-0732">Signal</keyword>
<evidence type="ECO:0000313" key="4">
    <source>
        <dbReference type="Proteomes" id="UP001642540"/>
    </source>
</evidence>
<dbReference type="PANTHER" id="PTHR34009:SF2">
    <property type="entry name" value="PROTEIN STAR"/>
    <property type="match status" value="1"/>
</dbReference>
<evidence type="ECO:0000259" key="2">
    <source>
        <dbReference type="Pfam" id="PF05050"/>
    </source>
</evidence>
<name>A0ABP1QFA1_9HEXA</name>